<protein>
    <submittedName>
        <fullName evidence="3">Uncharacterized protein</fullName>
    </submittedName>
</protein>
<feature type="chain" id="PRO_5017940452" evidence="2">
    <location>
        <begin position="25"/>
        <end position="195"/>
    </location>
</feature>
<gene>
    <name evidence="3" type="ORF">DUI87_06575</name>
</gene>
<dbReference type="AlphaFoldDB" id="A0A3M0LBS6"/>
<keyword evidence="4" id="KW-1185">Reference proteome</keyword>
<feature type="signal peptide" evidence="2">
    <location>
        <begin position="1"/>
        <end position="24"/>
    </location>
</feature>
<evidence type="ECO:0000313" key="4">
    <source>
        <dbReference type="Proteomes" id="UP000269221"/>
    </source>
</evidence>
<dbReference type="OrthoDB" id="10056483at2759"/>
<accession>A0A3M0LBS6</accession>
<evidence type="ECO:0000256" key="2">
    <source>
        <dbReference type="SAM" id="SignalP"/>
    </source>
</evidence>
<name>A0A3M0LBS6_HIRRU</name>
<evidence type="ECO:0000313" key="3">
    <source>
        <dbReference type="EMBL" id="RMC16637.1"/>
    </source>
</evidence>
<feature type="region of interest" description="Disordered" evidence="1">
    <location>
        <begin position="54"/>
        <end position="83"/>
    </location>
</feature>
<dbReference type="EMBL" id="QRBI01000102">
    <property type="protein sequence ID" value="RMC16637.1"/>
    <property type="molecule type" value="Genomic_DNA"/>
</dbReference>
<organism evidence="3 4">
    <name type="scientific">Hirundo rustica rustica</name>
    <dbReference type="NCBI Taxonomy" id="333673"/>
    <lineage>
        <taxon>Eukaryota</taxon>
        <taxon>Metazoa</taxon>
        <taxon>Chordata</taxon>
        <taxon>Craniata</taxon>
        <taxon>Vertebrata</taxon>
        <taxon>Euteleostomi</taxon>
        <taxon>Archelosauria</taxon>
        <taxon>Archosauria</taxon>
        <taxon>Dinosauria</taxon>
        <taxon>Saurischia</taxon>
        <taxon>Theropoda</taxon>
        <taxon>Coelurosauria</taxon>
        <taxon>Aves</taxon>
        <taxon>Neognathae</taxon>
        <taxon>Neoaves</taxon>
        <taxon>Telluraves</taxon>
        <taxon>Australaves</taxon>
        <taxon>Passeriformes</taxon>
        <taxon>Sylvioidea</taxon>
        <taxon>Hirundinidae</taxon>
        <taxon>Hirundo</taxon>
    </lineage>
</organism>
<dbReference type="Proteomes" id="UP000269221">
    <property type="component" value="Unassembled WGS sequence"/>
</dbReference>
<proteinExistence type="predicted"/>
<evidence type="ECO:0000256" key="1">
    <source>
        <dbReference type="SAM" id="MobiDB-lite"/>
    </source>
</evidence>
<comment type="caution">
    <text evidence="3">The sequence shown here is derived from an EMBL/GenBank/DDBJ whole genome shotgun (WGS) entry which is preliminary data.</text>
</comment>
<sequence length="195" mass="21620">MTFPEMSFLLQIHLLVLFLATKKGGVDDNPECCTALQKCLDKQERWTGKNSLKTRANAGSCPQMQGPAPGEEQPWVPAQAGAQSAGKPLCGEELGVLVDSELSVSQQCPGEQEGQWNPGVLLEEHCQWVKGGDPALLLSSTQVSPGVCAQFWSLEHNRDMDLLDWVHQRTAKVMKVLEHFCYEERLRESASRKDN</sequence>
<reference evidence="3 4" key="1">
    <citation type="submission" date="2018-07" db="EMBL/GenBank/DDBJ databases">
        <title>A high quality draft genome assembly of the barn swallow (H. rustica rustica).</title>
        <authorList>
            <person name="Formenti G."/>
            <person name="Chiara M."/>
            <person name="Poveda L."/>
            <person name="Francoijs K.-J."/>
            <person name="Bonisoli-Alquati A."/>
            <person name="Canova L."/>
            <person name="Gianfranceschi L."/>
            <person name="Horner D.S."/>
            <person name="Saino N."/>
        </authorList>
    </citation>
    <scope>NUCLEOTIDE SEQUENCE [LARGE SCALE GENOMIC DNA]</scope>
    <source>
        <strain evidence="3">Chelidonia</strain>
        <tissue evidence="3">Blood</tissue>
    </source>
</reference>
<keyword evidence="2" id="KW-0732">Signal</keyword>
<dbReference type="STRING" id="333673.A0A3M0LBS6"/>